<dbReference type="EMBL" id="BFBR01000006">
    <property type="protein sequence ID" value="GBF58396.1"/>
    <property type="molecule type" value="Genomic_DNA"/>
</dbReference>
<sequence length="108" mass="12675">MTQENDLSIGSIFGKFGQDLSKERGKLAYFLLKIGPFQAGFRKTDVKPRGDDFLVTRMRSKNFEIRLECDRFVLLKPPSQTNRCLRRFVPLIKNKTNEDHNGRRFLHE</sequence>
<dbReference type="AlphaFoldDB" id="A0A2P2EBF1"/>
<name>A0A2P2EBF1_9PROT</name>
<reference evidence="1" key="1">
    <citation type="journal article" date="2018" name="Genome Announc.">
        <title>Draft Genome Sequence of "Candidatus Phycosocius bacilliformis," an Alphaproteobacterial Ectosymbiont of the Hydrocarbon-Producing Green Alga Botryococcus braunii.</title>
        <authorList>
            <person name="Tanabe Y."/>
            <person name="Yamaguchi H."/>
            <person name="Watanabe M.M."/>
        </authorList>
    </citation>
    <scope>NUCLEOTIDE SEQUENCE [LARGE SCALE GENOMIC DNA]</scope>
    <source>
        <strain evidence="1">BOTRYCO-2</strain>
    </source>
</reference>
<gene>
    <name evidence="1" type="ORF">PbB2_02077</name>
</gene>
<protein>
    <submittedName>
        <fullName evidence="1">Uncharacterized protein</fullName>
    </submittedName>
</protein>
<organism evidence="1 2">
    <name type="scientific">Candidatus Phycosocius bacilliformis</name>
    <dbReference type="NCBI Taxonomy" id="1445552"/>
    <lineage>
        <taxon>Bacteria</taxon>
        <taxon>Pseudomonadati</taxon>
        <taxon>Pseudomonadota</taxon>
        <taxon>Alphaproteobacteria</taxon>
        <taxon>Caulobacterales</taxon>
        <taxon>Caulobacterales incertae sedis</taxon>
        <taxon>Candidatus Phycosocius</taxon>
    </lineage>
</organism>
<keyword evidence="2" id="KW-1185">Reference proteome</keyword>
<comment type="caution">
    <text evidence="1">The sequence shown here is derived from an EMBL/GenBank/DDBJ whole genome shotgun (WGS) entry which is preliminary data.</text>
</comment>
<accession>A0A2P2EBF1</accession>
<evidence type="ECO:0000313" key="1">
    <source>
        <dbReference type="EMBL" id="GBF58396.1"/>
    </source>
</evidence>
<proteinExistence type="predicted"/>
<dbReference type="Proteomes" id="UP000245086">
    <property type="component" value="Unassembled WGS sequence"/>
</dbReference>
<evidence type="ECO:0000313" key="2">
    <source>
        <dbReference type="Proteomes" id="UP000245086"/>
    </source>
</evidence>